<dbReference type="Pfam" id="PF25539">
    <property type="entry name" value="Bestrophin_2"/>
    <property type="match status" value="1"/>
</dbReference>
<proteinExistence type="inferred from homology"/>
<evidence type="ECO:0000313" key="11">
    <source>
        <dbReference type="Proteomes" id="UP000004535"/>
    </source>
</evidence>
<dbReference type="InterPro" id="IPR044669">
    <property type="entry name" value="YneE/VCCN1/2-like"/>
</dbReference>
<evidence type="ECO:0008006" key="12">
    <source>
        <dbReference type="Google" id="ProtNLM"/>
    </source>
</evidence>
<name>B9BWS5_9BURK</name>
<dbReference type="PANTHER" id="PTHR33281:SF19">
    <property type="entry name" value="VOLTAGE-DEPENDENT ANION CHANNEL-FORMING PROTEIN YNEE"/>
    <property type="match status" value="1"/>
</dbReference>
<protein>
    <recommendedName>
        <fullName evidence="12">Bestrophin, RFP-TM, chloride channel</fullName>
    </recommendedName>
</protein>
<keyword evidence="3" id="KW-1003">Cell membrane</keyword>
<dbReference type="PANTHER" id="PTHR33281">
    <property type="entry name" value="UPF0187 PROTEIN YNEE"/>
    <property type="match status" value="1"/>
</dbReference>
<evidence type="ECO:0000256" key="5">
    <source>
        <dbReference type="ARBA" id="ARBA00022989"/>
    </source>
</evidence>
<feature type="transmembrane region" description="Helical" evidence="9">
    <location>
        <begin position="20"/>
        <end position="45"/>
    </location>
</feature>
<evidence type="ECO:0000256" key="1">
    <source>
        <dbReference type="ARBA" id="ARBA00004651"/>
    </source>
</evidence>
<dbReference type="GO" id="GO:0005886">
    <property type="term" value="C:plasma membrane"/>
    <property type="evidence" value="ECO:0007669"/>
    <property type="project" value="UniProtKB-SubCell"/>
</dbReference>
<evidence type="ECO:0000256" key="9">
    <source>
        <dbReference type="SAM" id="Phobius"/>
    </source>
</evidence>
<keyword evidence="2" id="KW-0813">Transport</keyword>
<evidence type="ECO:0000256" key="7">
    <source>
        <dbReference type="ARBA" id="ARBA00023136"/>
    </source>
</evidence>
<evidence type="ECO:0000256" key="8">
    <source>
        <dbReference type="ARBA" id="ARBA00034708"/>
    </source>
</evidence>
<dbReference type="EMBL" id="ACFC01000013">
    <property type="protein sequence ID" value="EEE04745.1"/>
    <property type="molecule type" value="Genomic_DNA"/>
</dbReference>
<evidence type="ECO:0000256" key="6">
    <source>
        <dbReference type="ARBA" id="ARBA00023065"/>
    </source>
</evidence>
<dbReference type="AlphaFoldDB" id="B9BWS5"/>
<sequence length="311" mass="34807">MGILTMIVRPRQNWLRMLFVWNGSVLQSIIPQLGFMAIVSTLAVFTNGRIFGEKIPLNTAPFTLFGLALAIFLAFRNNASFERFKEARLLWGNLLIAARALTSQMRRYLPDSVDDAQRNRLADWLIAFAYALKHELRHTDPLPDLERILGAERAGLLARKAYRPVAILDLLRGELVHALGRTPGSETICWMFDAQLDALGKTVGGCERILSTPIPFSYSVLLHRTVYAYCVLLPFGLVDSTEFFTPLICVFISYTLIALEAIANEVAEPFGLAPNALALDAMTRTIERSVLELGERDLPEEYVPASTYQIT</sequence>
<organism evidence="10 11">
    <name type="scientific">Burkholderia multivorans CGD2</name>
    <dbReference type="NCBI Taxonomy" id="513052"/>
    <lineage>
        <taxon>Bacteria</taxon>
        <taxon>Pseudomonadati</taxon>
        <taxon>Pseudomonadota</taxon>
        <taxon>Betaproteobacteria</taxon>
        <taxon>Burkholderiales</taxon>
        <taxon>Burkholderiaceae</taxon>
        <taxon>Burkholderia</taxon>
        <taxon>Burkholderia cepacia complex</taxon>
    </lineage>
</organism>
<comment type="caution">
    <text evidence="10">The sequence shown here is derived from an EMBL/GenBank/DDBJ whole genome shotgun (WGS) entry which is preliminary data.</text>
</comment>
<feature type="transmembrane region" description="Helical" evidence="9">
    <location>
        <begin position="57"/>
        <end position="75"/>
    </location>
</feature>
<evidence type="ECO:0000256" key="2">
    <source>
        <dbReference type="ARBA" id="ARBA00022448"/>
    </source>
</evidence>
<dbReference type="Proteomes" id="UP000004535">
    <property type="component" value="Unassembled WGS sequence"/>
</dbReference>
<keyword evidence="7 9" id="KW-0472">Membrane</keyword>
<evidence type="ECO:0000256" key="3">
    <source>
        <dbReference type="ARBA" id="ARBA00022475"/>
    </source>
</evidence>
<accession>B9BWS5</accession>
<gene>
    <name evidence="10" type="ORF">BURMUCGD2_6162</name>
</gene>
<dbReference type="GO" id="GO:0005254">
    <property type="term" value="F:chloride channel activity"/>
    <property type="evidence" value="ECO:0007669"/>
    <property type="project" value="InterPro"/>
</dbReference>
<keyword evidence="5 9" id="KW-1133">Transmembrane helix</keyword>
<keyword evidence="6" id="KW-0406">Ion transport</keyword>
<comment type="similarity">
    <text evidence="8">Belongs to the anion channel-forming bestrophin (TC 1.A.46) family.</text>
</comment>
<keyword evidence="4 9" id="KW-0812">Transmembrane</keyword>
<comment type="subcellular location">
    <subcellularLocation>
        <location evidence="1">Cell membrane</location>
        <topology evidence="1">Multi-pass membrane protein</topology>
    </subcellularLocation>
</comment>
<evidence type="ECO:0000256" key="4">
    <source>
        <dbReference type="ARBA" id="ARBA00022692"/>
    </source>
</evidence>
<reference evidence="10 11" key="1">
    <citation type="journal article" date="2012" name="J. Bacteriol.">
        <title>Draft Genome Sequence Determination for Cystic Fibrosis and Chronic Granulomatous Disease Burkholderia multivorans Isolates.</title>
        <authorList>
            <person name="Varga J.J."/>
            <person name="Losada L."/>
            <person name="Zelazny A.M."/>
            <person name="Brinkac L."/>
            <person name="Harkins D."/>
            <person name="Radune D."/>
            <person name="Hostetler J."/>
            <person name="Sampaio E.P."/>
            <person name="Ronning C.M."/>
            <person name="Nierman W.C."/>
            <person name="Greenberg D.E."/>
            <person name="Holland S.M."/>
            <person name="Goldberg J.B."/>
        </authorList>
    </citation>
    <scope>NUCLEOTIDE SEQUENCE [LARGE SCALE GENOMIC DNA]</scope>
    <source>
        <strain evidence="10 11">CGD2</strain>
    </source>
</reference>
<evidence type="ECO:0000313" key="10">
    <source>
        <dbReference type="EMBL" id="EEE04745.1"/>
    </source>
</evidence>